<evidence type="ECO:0000313" key="7">
    <source>
        <dbReference type="EMBL" id="KAG8196879.1"/>
    </source>
</evidence>
<keyword evidence="4" id="KW-0862">Zinc</keyword>
<dbReference type="InterPro" id="IPR036236">
    <property type="entry name" value="Znf_C2H2_sf"/>
</dbReference>
<evidence type="ECO:0000256" key="4">
    <source>
        <dbReference type="ARBA" id="ARBA00022833"/>
    </source>
</evidence>
<dbReference type="GO" id="GO:0005634">
    <property type="term" value="C:nucleus"/>
    <property type="evidence" value="ECO:0007669"/>
    <property type="project" value="TreeGrafter"/>
</dbReference>
<evidence type="ECO:0000259" key="6">
    <source>
        <dbReference type="PROSITE" id="PS50157"/>
    </source>
</evidence>
<dbReference type="SMART" id="SM00355">
    <property type="entry name" value="ZnF_C2H2"/>
    <property type="match status" value="4"/>
</dbReference>
<name>A0AAV6VJT5_9ARAC</name>
<dbReference type="Proteomes" id="UP000827092">
    <property type="component" value="Unassembled WGS sequence"/>
</dbReference>
<proteinExistence type="predicted"/>
<evidence type="ECO:0000256" key="5">
    <source>
        <dbReference type="PROSITE-ProRule" id="PRU00042"/>
    </source>
</evidence>
<feature type="domain" description="C2H2-type" evidence="6">
    <location>
        <begin position="86"/>
        <end position="113"/>
    </location>
</feature>
<dbReference type="InterPro" id="IPR013087">
    <property type="entry name" value="Znf_C2H2_type"/>
</dbReference>
<comment type="caution">
    <text evidence="7">The sequence shown here is derived from an EMBL/GenBank/DDBJ whole genome shotgun (WGS) entry which is preliminary data.</text>
</comment>
<protein>
    <recommendedName>
        <fullName evidence="6">C2H2-type domain-containing protein</fullName>
    </recommendedName>
</protein>
<gene>
    <name evidence="7" type="ORF">JTE90_027591</name>
</gene>
<dbReference type="GO" id="GO:0008270">
    <property type="term" value="F:zinc ion binding"/>
    <property type="evidence" value="ECO:0007669"/>
    <property type="project" value="UniProtKB-KW"/>
</dbReference>
<sequence length="235" mass="27600">MNPLPSLPAFQTFECSKCRQKFTHKHHLIRHIEAKHSEVREVYTCKICGITQARQDHLRQHMRLKHNIIPPKKCTFDSSRSQLRVFKCTQCPREFNYKHCLVRHEALHKEVREVYSCEICGITKTRRDHLREHLAMQHNVSFQAPQIQADCHSVTSVLIALENSTINIVLSDTQPCIKKLGHRSSRSPTIFIKRMSSLQKILFQLPDHEASFKMPPRPQGNVHLPYLFQKFYSQR</sequence>
<dbReference type="PANTHER" id="PTHR24409:SF295">
    <property type="entry name" value="AZ2-RELATED"/>
    <property type="match status" value="1"/>
</dbReference>
<dbReference type="PROSITE" id="PS00028">
    <property type="entry name" value="ZINC_FINGER_C2H2_1"/>
    <property type="match status" value="2"/>
</dbReference>
<evidence type="ECO:0000256" key="2">
    <source>
        <dbReference type="ARBA" id="ARBA00022737"/>
    </source>
</evidence>
<keyword evidence="8" id="KW-1185">Reference proteome</keyword>
<keyword evidence="3 5" id="KW-0863">Zinc-finger</keyword>
<feature type="domain" description="C2H2-type" evidence="6">
    <location>
        <begin position="13"/>
        <end position="41"/>
    </location>
</feature>
<dbReference type="PANTHER" id="PTHR24409">
    <property type="entry name" value="ZINC FINGER PROTEIN 142"/>
    <property type="match status" value="1"/>
</dbReference>
<dbReference type="AlphaFoldDB" id="A0AAV6VJT5"/>
<evidence type="ECO:0000256" key="1">
    <source>
        <dbReference type="ARBA" id="ARBA00022723"/>
    </source>
</evidence>
<feature type="domain" description="C2H2-type" evidence="6">
    <location>
        <begin position="115"/>
        <end position="138"/>
    </location>
</feature>
<evidence type="ECO:0000313" key="8">
    <source>
        <dbReference type="Proteomes" id="UP000827092"/>
    </source>
</evidence>
<keyword evidence="1" id="KW-0479">Metal-binding</keyword>
<accession>A0AAV6VJT5</accession>
<dbReference type="SUPFAM" id="SSF57667">
    <property type="entry name" value="beta-beta-alpha zinc fingers"/>
    <property type="match status" value="2"/>
</dbReference>
<dbReference type="PROSITE" id="PS50157">
    <property type="entry name" value="ZINC_FINGER_C2H2_2"/>
    <property type="match status" value="4"/>
</dbReference>
<dbReference type="GO" id="GO:0000977">
    <property type="term" value="F:RNA polymerase II transcription regulatory region sequence-specific DNA binding"/>
    <property type="evidence" value="ECO:0007669"/>
    <property type="project" value="TreeGrafter"/>
</dbReference>
<dbReference type="EMBL" id="JAFNEN010000063">
    <property type="protein sequence ID" value="KAG8196879.1"/>
    <property type="molecule type" value="Genomic_DNA"/>
</dbReference>
<reference evidence="7 8" key="1">
    <citation type="journal article" date="2022" name="Nat. Ecol. Evol.">
        <title>A masculinizing supergene underlies an exaggerated male reproductive morph in a spider.</title>
        <authorList>
            <person name="Hendrickx F."/>
            <person name="De Corte Z."/>
            <person name="Sonet G."/>
            <person name="Van Belleghem S.M."/>
            <person name="Kostlbacher S."/>
            <person name="Vangestel C."/>
        </authorList>
    </citation>
    <scope>NUCLEOTIDE SEQUENCE [LARGE SCALE GENOMIC DNA]</scope>
    <source>
        <strain evidence="7">W744_W776</strain>
    </source>
</reference>
<dbReference type="Pfam" id="PF00096">
    <property type="entry name" value="zf-C2H2"/>
    <property type="match status" value="3"/>
</dbReference>
<dbReference type="GO" id="GO:0000981">
    <property type="term" value="F:DNA-binding transcription factor activity, RNA polymerase II-specific"/>
    <property type="evidence" value="ECO:0007669"/>
    <property type="project" value="TreeGrafter"/>
</dbReference>
<dbReference type="Gene3D" id="3.30.160.60">
    <property type="entry name" value="Classic Zinc Finger"/>
    <property type="match status" value="2"/>
</dbReference>
<organism evidence="7 8">
    <name type="scientific">Oedothorax gibbosus</name>
    <dbReference type="NCBI Taxonomy" id="931172"/>
    <lineage>
        <taxon>Eukaryota</taxon>
        <taxon>Metazoa</taxon>
        <taxon>Ecdysozoa</taxon>
        <taxon>Arthropoda</taxon>
        <taxon>Chelicerata</taxon>
        <taxon>Arachnida</taxon>
        <taxon>Araneae</taxon>
        <taxon>Araneomorphae</taxon>
        <taxon>Entelegynae</taxon>
        <taxon>Araneoidea</taxon>
        <taxon>Linyphiidae</taxon>
        <taxon>Erigoninae</taxon>
        <taxon>Oedothorax</taxon>
    </lineage>
</organism>
<evidence type="ECO:0000256" key="3">
    <source>
        <dbReference type="ARBA" id="ARBA00022771"/>
    </source>
</evidence>
<feature type="domain" description="C2H2-type" evidence="6">
    <location>
        <begin position="43"/>
        <end position="71"/>
    </location>
</feature>
<keyword evidence="2" id="KW-0677">Repeat</keyword>